<dbReference type="Gene3D" id="1.10.10.10">
    <property type="entry name" value="Winged helix-like DNA-binding domain superfamily/Winged helix DNA-binding domain"/>
    <property type="match status" value="1"/>
</dbReference>
<dbReference type="CDD" id="cd06171">
    <property type="entry name" value="Sigma70_r4"/>
    <property type="match status" value="1"/>
</dbReference>
<dbReference type="InterPro" id="IPR013325">
    <property type="entry name" value="RNA_pol_sigma_r2"/>
</dbReference>
<dbReference type="InterPro" id="IPR007627">
    <property type="entry name" value="RNA_pol_sigma70_r2"/>
</dbReference>
<dbReference type="PATRIC" id="fig|1121338.3.peg.1403"/>
<evidence type="ECO:0000256" key="3">
    <source>
        <dbReference type="ARBA" id="ARBA00023082"/>
    </source>
</evidence>
<evidence type="ECO:0000313" key="8">
    <source>
        <dbReference type="Proteomes" id="UP000075531"/>
    </source>
</evidence>
<keyword evidence="3" id="KW-0731">Sigma factor</keyword>
<comment type="similarity">
    <text evidence="1">Belongs to the sigma-70 factor family. ECF subfamily.</text>
</comment>
<evidence type="ECO:0000259" key="5">
    <source>
        <dbReference type="Pfam" id="PF04542"/>
    </source>
</evidence>
<dbReference type="PANTHER" id="PTHR43133:SF60">
    <property type="entry name" value="RNA POLYMERASE SIGMA FACTOR SIGV"/>
    <property type="match status" value="1"/>
</dbReference>
<comment type="caution">
    <text evidence="7">The sequence shown here is derived from an EMBL/GenBank/DDBJ whole genome shotgun (WGS) entry which is preliminary data.</text>
</comment>
<dbReference type="AlphaFoldDB" id="A0A151B4D2"/>
<dbReference type="NCBIfam" id="TIGR02937">
    <property type="entry name" value="sigma70-ECF"/>
    <property type="match status" value="1"/>
</dbReference>
<dbReference type="PANTHER" id="PTHR43133">
    <property type="entry name" value="RNA POLYMERASE ECF-TYPE SIGMA FACTO"/>
    <property type="match status" value="1"/>
</dbReference>
<keyword evidence="4" id="KW-0804">Transcription</keyword>
<dbReference type="EMBL" id="LTBA01000012">
    <property type="protein sequence ID" value="KYH34650.1"/>
    <property type="molecule type" value="Genomic_DNA"/>
</dbReference>
<dbReference type="SUPFAM" id="SSF88946">
    <property type="entry name" value="Sigma2 domain of RNA polymerase sigma factors"/>
    <property type="match status" value="1"/>
</dbReference>
<dbReference type="InterPro" id="IPR013324">
    <property type="entry name" value="RNA_pol_sigma_r3/r4-like"/>
</dbReference>
<dbReference type="InterPro" id="IPR014284">
    <property type="entry name" value="RNA_pol_sigma-70_dom"/>
</dbReference>
<dbReference type="Pfam" id="PF04542">
    <property type="entry name" value="Sigma70_r2"/>
    <property type="match status" value="1"/>
</dbReference>
<keyword evidence="8" id="KW-1185">Reference proteome</keyword>
<dbReference type="InterPro" id="IPR013249">
    <property type="entry name" value="RNA_pol_sigma70_r4_t2"/>
</dbReference>
<keyword evidence="2" id="KW-0805">Transcription regulation</keyword>
<dbReference type="STRING" id="1121338.CLTEP_13670"/>
<dbReference type="RefSeq" id="WP_066824432.1">
    <property type="nucleotide sequence ID" value="NZ_LTBA01000012.1"/>
</dbReference>
<name>A0A151B4D2_9CLOT</name>
<dbReference type="Pfam" id="PF08281">
    <property type="entry name" value="Sigma70_r4_2"/>
    <property type="match status" value="1"/>
</dbReference>
<evidence type="ECO:0000256" key="4">
    <source>
        <dbReference type="ARBA" id="ARBA00023163"/>
    </source>
</evidence>
<dbReference type="GO" id="GO:0016987">
    <property type="term" value="F:sigma factor activity"/>
    <property type="evidence" value="ECO:0007669"/>
    <property type="project" value="UniProtKB-KW"/>
</dbReference>
<dbReference type="Proteomes" id="UP000075531">
    <property type="component" value="Unassembled WGS sequence"/>
</dbReference>
<dbReference type="InterPro" id="IPR036388">
    <property type="entry name" value="WH-like_DNA-bd_sf"/>
</dbReference>
<accession>A0A151B4D2</accession>
<gene>
    <name evidence="7" type="primary">sigX</name>
    <name evidence="7" type="ORF">CLTEP_13670</name>
</gene>
<sequence>MNYDKLFEELYDTYYDSVYKYIYSSVKNKWNAEDIISTVFTKIYQNREKIINVEGSKNWVFRIAHNCIIDFYRVNSKIIPIEEFLDRGRIDEGYEEVLIKDQFAQVKKIIDQFPEETKNMIRLRYYGGLKFREIAEAIDISENTVKSTVARAIKKIKKSYFNMIGGDINEKRQV</sequence>
<evidence type="ECO:0000259" key="6">
    <source>
        <dbReference type="Pfam" id="PF08281"/>
    </source>
</evidence>
<evidence type="ECO:0000313" key="7">
    <source>
        <dbReference type="EMBL" id="KYH34650.1"/>
    </source>
</evidence>
<evidence type="ECO:0000256" key="2">
    <source>
        <dbReference type="ARBA" id="ARBA00023015"/>
    </source>
</evidence>
<dbReference type="OrthoDB" id="9784984at2"/>
<reference evidence="7 8" key="1">
    <citation type="submission" date="2016-02" db="EMBL/GenBank/DDBJ databases">
        <title>Genome sequence of Clostridium tepidiprofundi DSM 19306.</title>
        <authorList>
            <person name="Poehlein A."/>
            <person name="Daniel R."/>
        </authorList>
    </citation>
    <scope>NUCLEOTIDE SEQUENCE [LARGE SCALE GENOMIC DNA]</scope>
    <source>
        <strain evidence="7 8">DSM 19306</strain>
    </source>
</reference>
<dbReference type="InterPro" id="IPR039425">
    <property type="entry name" value="RNA_pol_sigma-70-like"/>
</dbReference>
<feature type="domain" description="RNA polymerase sigma factor 70 region 4 type 2" evidence="6">
    <location>
        <begin position="105"/>
        <end position="156"/>
    </location>
</feature>
<feature type="domain" description="RNA polymerase sigma-70 region 2" evidence="5">
    <location>
        <begin position="10"/>
        <end position="76"/>
    </location>
</feature>
<dbReference type="GO" id="GO:0006352">
    <property type="term" value="P:DNA-templated transcription initiation"/>
    <property type="evidence" value="ECO:0007669"/>
    <property type="project" value="InterPro"/>
</dbReference>
<dbReference type="Gene3D" id="1.10.1740.10">
    <property type="match status" value="1"/>
</dbReference>
<protein>
    <submittedName>
        <fullName evidence="7">RNA polymerase sigma factor SigX</fullName>
    </submittedName>
</protein>
<dbReference type="SUPFAM" id="SSF88659">
    <property type="entry name" value="Sigma3 and sigma4 domains of RNA polymerase sigma factors"/>
    <property type="match status" value="1"/>
</dbReference>
<proteinExistence type="inferred from homology"/>
<evidence type="ECO:0000256" key="1">
    <source>
        <dbReference type="ARBA" id="ARBA00010641"/>
    </source>
</evidence>
<organism evidence="7 8">
    <name type="scientific">Clostridium tepidiprofundi DSM 19306</name>
    <dbReference type="NCBI Taxonomy" id="1121338"/>
    <lineage>
        <taxon>Bacteria</taxon>
        <taxon>Bacillati</taxon>
        <taxon>Bacillota</taxon>
        <taxon>Clostridia</taxon>
        <taxon>Eubacteriales</taxon>
        <taxon>Clostridiaceae</taxon>
        <taxon>Clostridium</taxon>
    </lineage>
</organism>
<dbReference type="GO" id="GO:0003677">
    <property type="term" value="F:DNA binding"/>
    <property type="evidence" value="ECO:0007669"/>
    <property type="project" value="InterPro"/>
</dbReference>